<dbReference type="PANTHER" id="PTHR11552">
    <property type="entry name" value="GLUCOSE-METHANOL-CHOLINE GMC OXIDOREDUCTASE"/>
    <property type="match status" value="1"/>
</dbReference>
<dbReference type="SMR" id="A0A0M4ERP7"/>
<evidence type="ECO:0000256" key="1">
    <source>
        <dbReference type="ARBA" id="ARBA00010790"/>
    </source>
</evidence>
<feature type="binding site" evidence="2">
    <location>
        <position position="138"/>
    </location>
    <ligand>
        <name>FAD</name>
        <dbReference type="ChEBI" id="CHEBI:57692"/>
    </ligand>
</feature>
<protein>
    <submittedName>
        <fullName evidence="5">CG12398</fullName>
    </submittedName>
</protein>
<dbReference type="Gene3D" id="3.30.560.10">
    <property type="entry name" value="Glucose Oxidase, domain 3"/>
    <property type="match status" value="1"/>
</dbReference>
<dbReference type="GO" id="GO:0050660">
    <property type="term" value="F:flavin adenine dinucleotide binding"/>
    <property type="evidence" value="ECO:0007669"/>
    <property type="project" value="InterPro"/>
</dbReference>
<feature type="domain" description="Glucose-methanol-choline oxidoreductase N-terminal" evidence="4">
    <location>
        <begin position="315"/>
        <end position="329"/>
    </location>
</feature>
<dbReference type="PIRSF" id="PIRSF000137">
    <property type="entry name" value="Alcohol_oxidase"/>
    <property type="match status" value="1"/>
</dbReference>
<comment type="similarity">
    <text evidence="1">Belongs to the GMC oxidoreductase family.</text>
</comment>
<name>A0A0M4ERP7_DROBS</name>
<dbReference type="OMA" id="FVTMWRF"/>
<evidence type="ECO:0000313" key="6">
    <source>
        <dbReference type="Proteomes" id="UP000494163"/>
    </source>
</evidence>
<dbReference type="STRING" id="30019.A0A0M4ERP7"/>
<proteinExistence type="inferred from homology"/>
<evidence type="ECO:0000256" key="3">
    <source>
        <dbReference type="SAM" id="SignalP"/>
    </source>
</evidence>
<evidence type="ECO:0000259" key="4">
    <source>
        <dbReference type="PROSITE" id="PS00624"/>
    </source>
</evidence>
<dbReference type="InterPro" id="IPR036188">
    <property type="entry name" value="FAD/NAD-bd_sf"/>
</dbReference>
<evidence type="ECO:0000256" key="2">
    <source>
        <dbReference type="PIRSR" id="PIRSR000137-2"/>
    </source>
</evidence>
<dbReference type="Pfam" id="PF00732">
    <property type="entry name" value="GMC_oxred_N"/>
    <property type="match status" value="1"/>
</dbReference>
<dbReference type="Proteomes" id="UP000494163">
    <property type="component" value="Chromosome X"/>
</dbReference>
<sequence length="642" mass="72698">MTTMTTFVTMWRFLFTLAPSAVFLLMLHNGVKDYRPDIVDEANRVRSIRIEELRQSYDFVIVGGGSAGCALAARLSENPAWSVLLLEAGGDEPFLFDLPQLYPLFQRSPWDWMYSVEPSDRYCLAMEDQRCFWPRAKVLGGCSSINAMMYIRGNRHDYDQWAQLGNAGWDYATVLHYFRKMEDMRDPQHQHSPYHGHGGPISVERYRTPSPLLPIFMQAATQLGLQHPDGDFNGRTQSGFAPPHGTLRDGLRCSANKGYMRRSWRRPNLDIVLKAFAEQLLVEPAPSKRVWGVRFEHAALRHVVRASKEVLLAAGALASPQLLLVSGIGPAEQLQPLGIQLQQHLPGVGRNLQDHISTSGAVYTVQSAQPNTHLSFIVPEQLNEQSVRDFVQSRKGFFYAMPVSEVMGFAHSRYQQQQQQQRRAGEDWPDLQLFMGSYGYGADGGMVGRRGAAITLENYAQTFEPVLYQDSFVIAPLLMRPRSRGYLQIVSADARVHPRIHANYYDHPLDMAIMVEGLKLAHRLTQTPALQRINATLNIYEWRNCPEVEYLSDAFWECLARYYSQTIYHPVGTCKMAPQSDPLGVVDPRLRVRGLRNLRVIDASIMPTIPTGNTNAPTIMIAERGADIIKEDWHHYPQGGWL</sequence>
<dbReference type="PROSITE" id="PS00624">
    <property type="entry name" value="GMC_OXRED_2"/>
    <property type="match status" value="1"/>
</dbReference>
<dbReference type="GO" id="GO:0016614">
    <property type="term" value="F:oxidoreductase activity, acting on CH-OH group of donors"/>
    <property type="evidence" value="ECO:0007669"/>
    <property type="project" value="InterPro"/>
</dbReference>
<dbReference type="PANTHER" id="PTHR11552:SF186">
    <property type="entry name" value="GLUCOSE-METHANOL-CHOLINE OXIDOREDUCTASE N-TERMINAL DOMAIN-CONTAINING PROTEIN"/>
    <property type="match status" value="1"/>
</dbReference>
<dbReference type="InterPro" id="IPR007867">
    <property type="entry name" value="GMC_OxRtase_C"/>
</dbReference>
<comment type="cofactor">
    <cofactor evidence="2">
        <name>FAD</name>
        <dbReference type="ChEBI" id="CHEBI:57692"/>
    </cofactor>
</comment>
<dbReference type="SUPFAM" id="SSF54373">
    <property type="entry name" value="FAD-linked reductases, C-terminal domain"/>
    <property type="match status" value="1"/>
</dbReference>
<dbReference type="Gene3D" id="3.50.50.60">
    <property type="entry name" value="FAD/NAD(P)-binding domain"/>
    <property type="match status" value="1"/>
</dbReference>
<dbReference type="OrthoDB" id="269227at2759"/>
<keyword evidence="6" id="KW-1185">Reference proteome</keyword>
<dbReference type="SUPFAM" id="SSF51905">
    <property type="entry name" value="FAD/NAD(P)-binding domain"/>
    <property type="match status" value="1"/>
</dbReference>
<dbReference type="InterPro" id="IPR000172">
    <property type="entry name" value="GMC_OxRdtase_N"/>
</dbReference>
<accession>A0A0M4ERP7</accession>
<organism evidence="5 6">
    <name type="scientific">Drosophila busckii</name>
    <name type="common">Fruit fly</name>
    <dbReference type="NCBI Taxonomy" id="30019"/>
    <lineage>
        <taxon>Eukaryota</taxon>
        <taxon>Metazoa</taxon>
        <taxon>Ecdysozoa</taxon>
        <taxon>Arthropoda</taxon>
        <taxon>Hexapoda</taxon>
        <taxon>Insecta</taxon>
        <taxon>Pterygota</taxon>
        <taxon>Neoptera</taxon>
        <taxon>Endopterygota</taxon>
        <taxon>Diptera</taxon>
        <taxon>Brachycera</taxon>
        <taxon>Muscomorpha</taxon>
        <taxon>Ephydroidea</taxon>
        <taxon>Drosophilidae</taxon>
        <taxon>Drosophila</taxon>
    </lineage>
</organism>
<keyword evidence="2" id="KW-0274">FAD</keyword>
<dbReference type="InterPro" id="IPR012132">
    <property type="entry name" value="GMC_OxRdtase"/>
</dbReference>
<dbReference type="Pfam" id="PF05199">
    <property type="entry name" value="GMC_oxred_C"/>
    <property type="match status" value="1"/>
</dbReference>
<evidence type="ECO:0000313" key="5">
    <source>
        <dbReference type="EMBL" id="ALC48840.1"/>
    </source>
</evidence>
<gene>
    <name evidence="5" type="ORF">Dbus_chrXg696</name>
</gene>
<keyword evidence="3" id="KW-0732">Signal</keyword>
<reference evidence="5 6" key="1">
    <citation type="submission" date="2015-08" db="EMBL/GenBank/DDBJ databases">
        <title>Ancestral chromatin configuration constrains chromatin evolution on differentiating sex chromosomes in Drosophila.</title>
        <authorList>
            <person name="Zhou Q."/>
            <person name="Bachtrog D."/>
        </authorList>
    </citation>
    <scope>NUCLEOTIDE SEQUENCE [LARGE SCALE GENOMIC DNA]</scope>
    <source>
        <tissue evidence="5">Whole larvae</tissue>
    </source>
</reference>
<dbReference type="AlphaFoldDB" id="A0A0M4ERP7"/>
<keyword evidence="2" id="KW-0285">Flavoprotein</keyword>
<feature type="chain" id="PRO_5005793605" evidence="3">
    <location>
        <begin position="21"/>
        <end position="642"/>
    </location>
</feature>
<feature type="signal peptide" evidence="3">
    <location>
        <begin position="1"/>
        <end position="20"/>
    </location>
</feature>
<dbReference type="EMBL" id="CP012528">
    <property type="protein sequence ID" value="ALC48840.1"/>
    <property type="molecule type" value="Genomic_DNA"/>
</dbReference>